<name>A0A0A8YQR6_ARUDO</name>
<accession>A0A0A8YQR6</accession>
<sequence>MRQIRSYKSV</sequence>
<protein>
    <submittedName>
        <fullName evidence="1">Uncharacterized protein</fullName>
    </submittedName>
</protein>
<reference evidence="1" key="2">
    <citation type="journal article" date="2015" name="Data Brief">
        <title>Shoot transcriptome of the giant reed, Arundo donax.</title>
        <authorList>
            <person name="Barrero R.A."/>
            <person name="Guerrero F.D."/>
            <person name="Moolhuijzen P."/>
            <person name="Goolsby J.A."/>
            <person name="Tidwell J."/>
            <person name="Bellgard S.E."/>
            <person name="Bellgard M.I."/>
        </authorList>
    </citation>
    <scope>NUCLEOTIDE SEQUENCE</scope>
    <source>
        <tissue evidence="1">Shoot tissue taken approximately 20 cm above the soil surface</tissue>
    </source>
</reference>
<evidence type="ECO:0000313" key="1">
    <source>
        <dbReference type="EMBL" id="JAD28736.1"/>
    </source>
</evidence>
<reference evidence="1" key="1">
    <citation type="submission" date="2014-09" db="EMBL/GenBank/DDBJ databases">
        <authorList>
            <person name="Magalhaes I.L.F."/>
            <person name="Oliveira U."/>
            <person name="Santos F.R."/>
            <person name="Vidigal T.H.D.A."/>
            <person name="Brescovit A.D."/>
            <person name="Santos A.J."/>
        </authorList>
    </citation>
    <scope>NUCLEOTIDE SEQUENCE</scope>
    <source>
        <tissue evidence="1">Shoot tissue taken approximately 20 cm above the soil surface</tissue>
    </source>
</reference>
<organism evidence="1">
    <name type="scientific">Arundo donax</name>
    <name type="common">Giant reed</name>
    <name type="synonym">Donax arundinaceus</name>
    <dbReference type="NCBI Taxonomy" id="35708"/>
    <lineage>
        <taxon>Eukaryota</taxon>
        <taxon>Viridiplantae</taxon>
        <taxon>Streptophyta</taxon>
        <taxon>Embryophyta</taxon>
        <taxon>Tracheophyta</taxon>
        <taxon>Spermatophyta</taxon>
        <taxon>Magnoliopsida</taxon>
        <taxon>Liliopsida</taxon>
        <taxon>Poales</taxon>
        <taxon>Poaceae</taxon>
        <taxon>PACMAD clade</taxon>
        <taxon>Arundinoideae</taxon>
        <taxon>Arundineae</taxon>
        <taxon>Arundo</taxon>
    </lineage>
</organism>
<dbReference type="EMBL" id="GBRH01269159">
    <property type="protein sequence ID" value="JAD28736.1"/>
    <property type="molecule type" value="Transcribed_RNA"/>
</dbReference>
<proteinExistence type="predicted"/>